<proteinExistence type="predicted"/>
<feature type="non-terminal residue" evidence="1">
    <location>
        <position position="1"/>
    </location>
</feature>
<evidence type="ECO:0000313" key="1">
    <source>
        <dbReference type="EMBL" id="KAK7493233.1"/>
    </source>
</evidence>
<keyword evidence="2" id="KW-1185">Reference proteome</keyword>
<dbReference type="EMBL" id="JACVVK020000095">
    <property type="protein sequence ID" value="KAK7493233.1"/>
    <property type="molecule type" value="Genomic_DNA"/>
</dbReference>
<evidence type="ECO:0000313" key="2">
    <source>
        <dbReference type="Proteomes" id="UP001519460"/>
    </source>
</evidence>
<comment type="caution">
    <text evidence="1">The sequence shown here is derived from an EMBL/GenBank/DDBJ whole genome shotgun (WGS) entry which is preliminary data.</text>
</comment>
<sequence length="84" mass="8964">RTKQVLWARAAGHREASVSLPSDVNDRDGVLPRGLDGGTNPILLPGRPQHAVLGQTTYCFDTSAAAVSNLDSEVALHAQKDNMQ</sequence>
<name>A0ABD0L1Y2_9CAEN</name>
<dbReference type="AlphaFoldDB" id="A0ABD0L1Y2"/>
<accession>A0ABD0L1Y2</accession>
<gene>
    <name evidence="1" type="ORF">BaRGS_00015570</name>
</gene>
<reference evidence="1 2" key="1">
    <citation type="journal article" date="2023" name="Sci. Data">
        <title>Genome assembly of the Korean intertidal mud-creeper Batillaria attramentaria.</title>
        <authorList>
            <person name="Patra A.K."/>
            <person name="Ho P.T."/>
            <person name="Jun S."/>
            <person name="Lee S.J."/>
            <person name="Kim Y."/>
            <person name="Won Y.J."/>
        </authorList>
    </citation>
    <scope>NUCLEOTIDE SEQUENCE [LARGE SCALE GENOMIC DNA]</scope>
    <source>
        <strain evidence="1">Wonlab-2016</strain>
    </source>
</reference>
<dbReference type="Proteomes" id="UP001519460">
    <property type="component" value="Unassembled WGS sequence"/>
</dbReference>
<protein>
    <submittedName>
        <fullName evidence="1">Uncharacterized protein</fullName>
    </submittedName>
</protein>
<organism evidence="1 2">
    <name type="scientific">Batillaria attramentaria</name>
    <dbReference type="NCBI Taxonomy" id="370345"/>
    <lineage>
        <taxon>Eukaryota</taxon>
        <taxon>Metazoa</taxon>
        <taxon>Spiralia</taxon>
        <taxon>Lophotrochozoa</taxon>
        <taxon>Mollusca</taxon>
        <taxon>Gastropoda</taxon>
        <taxon>Caenogastropoda</taxon>
        <taxon>Sorbeoconcha</taxon>
        <taxon>Cerithioidea</taxon>
        <taxon>Batillariidae</taxon>
        <taxon>Batillaria</taxon>
    </lineage>
</organism>